<accession>A0A3R9P7W0</accession>
<name>A0A3R9P7W0_9BACT</name>
<dbReference type="Proteomes" id="UP000269669">
    <property type="component" value="Unassembled WGS sequence"/>
</dbReference>
<comment type="caution">
    <text evidence="2">The sequence shown here is derived from an EMBL/GenBank/DDBJ whole genome shotgun (WGS) entry which is preliminary data.</text>
</comment>
<protein>
    <recommendedName>
        <fullName evidence="1">YdhG-like domain-containing protein</fullName>
    </recommendedName>
</protein>
<evidence type="ECO:0000313" key="3">
    <source>
        <dbReference type="Proteomes" id="UP000269669"/>
    </source>
</evidence>
<feature type="domain" description="YdhG-like" evidence="1">
    <location>
        <begin position="67"/>
        <end position="122"/>
    </location>
</feature>
<dbReference type="InterPro" id="IPR014922">
    <property type="entry name" value="YdhG-like"/>
</dbReference>
<evidence type="ECO:0000259" key="1">
    <source>
        <dbReference type="Pfam" id="PF08818"/>
    </source>
</evidence>
<dbReference type="OrthoDB" id="7619808at2"/>
<dbReference type="EMBL" id="RSDW01000001">
    <property type="protein sequence ID" value="RSL15475.1"/>
    <property type="molecule type" value="Genomic_DNA"/>
</dbReference>
<organism evidence="2 3">
    <name type="scientific">Edaphobacter aggregans</name>
    <dbReference type="NCBI Taxonomy" id="570835"/>
    <lineage>
        <taxon>Bacteria</taxon>
        <taxon>Pseudomonadati</taxon>
        <taxon>Acidobacteriota</taxon>
        <taxon>Terriglobia</taxon>
        <taxon>Terriglobales</taxon>
        <taxon>Acidobacteriaceae</taxon>
        <taxon>Edaphobacter</taxon>
    </lineage>
</organism>
<dbReference type="RefSeq" id="WP_125484209.1">
    <property type="nucleotide sequence ID" value="NZ_RSDW01000001.1"/>
</dbReference>
<keyword evidence="3" id="KW-1185">Reference proteome</keyword>
<dbReference type="Pfam" id="PF08818">
    <property type="entry name" value="DUF1801"/>
    <property type="match status" value="1"/>
</dbReference>
<sequence length="157" mass="17409">MKTESAEQQLDRFLDAFTPEVADVARKSLAKLRKRLPHAIELVYDNYNALACGFSPNGRASDGVFSIAVYPKYVTLFFLQGVKLPDPDGLLQGAGSAVRHIRMKDETTLDRADVKALMATAMKMAKVPFDDAVTYQLVIKSISAKQRPRRPLPVKAK</sequence>
<evidence type="ECO:0000313" key="2">
    <source>
        <dbReference type="EMBL" id="RSL15475.1"/>
    </source>
</evidence>
<reference evidence="2 3" key="1">
    <citation type="submission" date="2018-12" db="EMBL/GenBank/DDBJ databases">
        <title>Sequencing of bacterial isolates from soil warming experiment in Harvard Forest, Massachusetts, USA.</title>
        <authorList>
            <person name="Deangelis K."/>
        </authorList>
    </citation>
    <scope>NUCLEOTIDE SEQUENCE [LARGE SCALE GENOMIC DNA]</scope>
    <source>
        <strain evidence="2 3">EB153</strain>
    </source>
</reference>
<dbReference type="AlphaFoldDB" id="A0A3R9P7W0"/>
<gene>
    <name evidence="2" type="ORF">EDE15_0964</name>
</gene>
<proteinExistence type="predicted"/>